<gene>
    <name evidence="1" type="ORF">U14_02425</name>
</gene>
<dbReference type="HOGENOM" id="CLU_3196492_0_0_0"/>
<dbReference type="AlphaFoldDB" id="A0A081BLB7"/>
<protein>
    <submittedName>
        <fullName evidence="1">Uncharacterized protein</fullName>
    </submittedName>
</protein>
<dbReference type="Proteomes" id="UP000030700">
    <property type="component" value="Unassembled WGS sequence"/>
</dbReference>
<sequence>MRALKINTAQTSQVPNTCEVLLNIMLASIKQFLSMSVSKRRVDTL</sequence>
<organism evidence="1">
    <name type="scientific">Candidatus Moduliflexus flocculans</name>
    <dbReference type="NCBI Taxonomy" id="1499966"/>
    <lineage>
        <taxon>Bacteria</taxon>
        <taxon>Candidatus Moduliflexota</taxon>
        <taxon>Candidatus Moduliflexia</taxon>
        <taxon>Candidatus Moduliflexales</taxon>
        <taxon>Candidatus Moduliflexaceae</taxon>
    </lineage>
</organism>
<keyword evidence="2" id="KW-1185">Reference proteome</keyword>
<proteinExistence type="predicted"/>
<evidence type="ECO:0000313" key="2">
    <source>
        <dbReference type="Proteomes" id="UP000030700"/>
    </source>
</evidence>
<name>A0A081BLB7_9BACT</name>
<evidence type="ECO:0000313" key="1">
    <source>
        <dbReference type="EMBL" id="GAK51183.1"/>
    </source>
</evidence>
<reference evidence="1" key="1">
    <citation type="journal article" date="2015" name="PeerJ">
        <title>First genomic representation of candidate bacterial phylum KSB3 points to enhanced environmental sensing as a trigger of wastewater bulking.</title>
        <authorList>
            <person name="Sekiguchi Y."/>
            <person name="Ohashi A."/>
            <person name="Parks D.H."/>
            <person name="Yamauchi T."/>
            <person name="Tyson G.W."/>
            <person name="Hugenholtz P."/>
        </authorList>
    </citation>
    <scope>NUCLEOTIDE SEQUENCE [LARGE SCALE GENOMIC DNA]</scope>
</reference>
<accession>A0A081BLB7</accession>
<dbReference type="EMBL" id="DF820457">
    <property type="protein sequence ID" value="GAK51183.1"/>
    <property type="molecule type" value="Genomic_DNA"/>
</dbReference>